<gene>
    <name evidence="1" type="ORF">F506_09740</name>
</gene>
<dbReference type="EMBL" id="CP011409">
    <property type="protein sequence ID" value="AKZ62918.1"/>
    <property type="molecule type" value="Genomic_DNA"/>
</dbReference>
<evidence type="ECO:0000313" key="2">
    <source>
        <dbReference type="Proteomes" id="UP000063429"/>
    </source>
</evidence>
<evidence type="ECO:0000313" key="1">
    <source>
        <dbReference type="EMBL" id="AKZ62918.1"/>
    </source>
</evidence>
<accession>A0ABM5V079</accession>
<dbReference type="Proteomes" id="UP000063429">
    <property type="component" value="Chromosome"/>
</dbReference>
<organism evidence="1 2">
    <name type="scientific">Herbaspirillum hiltneri N3</name>
    <dbReference type="NCBI Taxonomy" id="1262470"/>
    <lineage>
        <taxon>Bacteria</taxon>
        <taxon>Pseudomonadati</taxon>
        <taxon>Pseudomonadota</taxon>
        <taxon>Betaproteobacteria</taxon>
        <taxon>Burkholderiales</taxon>
        <taxon>Oxalobacteraceae</taxon>
        <taxon>Herbaspirillum</taxon>
    </lineage>
</organism>
<protein>
    <submittedName>
        <fullName evidence="1">Uncharacterized protein</fullName>
    </submittedName>
</protein>
<reference evidence="2" key="1">
    <citation type="journal article" date="2015" name="Genome Announc.">
        <title>Complete Genome Sequence of Herbaspirillum hiltneri N3 (DSM 17495), Isolated from Surface-Sterilized Wheat Roots.</title>
        <authorList>
            <person name="Guizelini D."/>
            <person name="Saizaki P.M."/>
            <person name="Coimbra N.A."/>
            <person name="Weiss V.A."/>
            <person name="Faoro H."/>
            <person name="Sfeir M.Z."/>
            <person name="Baura V.A."/>
            <person name="Monteiro R.A."/>
            <person name="Chubatsu L.S."/>
            <person name="Souza E.M."/>
            <person name="Cruz L.M."/>
            <person name="Pedrosa F.O."/>
            <person name="Raittz R.T."/>
            <person name="Marchaukoski J.N."/>
            <person name="Steffens M.B."/>
        </authorList>
    </citation>
    <scope>NUCLEOTIDE SEQUENCE [LARGE SCALE GENOMIC DNA]</scope>
    <source>
        <strain evidence="2">N3</strain>
    </source>
</reference>
<name>A0ABM5V079_9BURK</name>
<sequence length="132" mass="14859">MTRDEAMAIVARAAQDKYLAQELDHLREKCCRFVDDIMHRVNREMADQDQRTPALLQADACDVLSLRNAARGREKIAQQRRELAEAMVIGALFNSDNPDWNPLNPDSRGTGQGSLLLALLQTPPDIARRGEF</sequence>
<keyword evidence="2" id="KW-1185">Reference proteome</keyword>
<proteinExistence type="predicted"/>